<dbReference type="PRINTS" id="PR00455">
    <property type="entry name" value="HTHTETR"/>
</dbReference>
<organism evidence="4 5">
    <name type="scientific">Gordonia alkanivorans NBRC 16433</name>
    <dbReference type="NCBI Taxonomy" id="1027371"/>
    <lineage>
        <taxon>Bacteria</taxon>
        <taxon>Bacillati</taxon>
        <taxon>Actinomycetota</taxon>
        <taxon>Actinomycetes</taxon>
        <taxon>Mycobacteriales</taxon>
        <taxon>Gordoniaceae</taxon>
        <taxon>Gordonia</taxon>
    </lineage>
</organism>
<dbReference type="PANTHER" id="PTHR30055:SF237">
    <property type="entry name" value="TRANSCRIPTIONAL REPRESSOR MCE3R"/>
    <property type="match status" value="1"/>
</dbReference>
<reference evidence="4 5" key="1">
    <citation type="submission" date="2011-05" db="EMBL/GenBank/DDBJ databases">
        <title>Whole genome shotgun sequence of Gordonia alkanivorans NBRC 16433.</title>
        <authorList>
            <person name="Hosoyama A."/>
            <person name="Nakamura S."/>
            <person name="Takarada H."/>
            <person name="Tsuchikane K."/>
            <person name="Yamazaki S."/>
            <person name="Fujita N."/>
        </authorList>
    </citation>
    <scope>NUCLEOTIDE SEQUENCE [LARGE SCALE GENOMIC DNA]</scope>
    <source>
        <strain evidence="4 5">NBRC 16433</strain>
    </source>
</reference>
<accession>F9VYQ1</accession>
<dbReference type="InterPro" id="IPR009057">
    <property type="entry name" value="Homeodomain-like_sf"/>
</dbReference>
<dbReference type="SUPFAM" id="SSF46689">
    <property type="entry name" value="Homeodomain-like"/>
    <property type="match status" value="1"/>
</dbReference>
<dbReference type="Pfam" id="PF00440">
    <property type="entry name" value="TetR_N"/>
    <property type="match status" value="1"/>
</dbReference>
<comment type="caution">
    <text evidence="4">The sequence shown here is derived from an EMBL/GenBank/DDBJ whole genome shotgun (WGS) entry which is preliminary data.</text>
</comment>
<dbReference type="InterPro" id="IPR041490">
    <property type="entry name" value="KstR2_TetR_C"/>
</dbReference>
<keyword evidence="1 2" id="KW-0238">DNA-binding</keyword>
<dbReference type="AlphaFoldDB" id="F9VYQ1"/>
<sequence length="209" mass="23271">MHMNTRSPSPTAASRDRILDAALDEFYTAGFHGATMRTIGNRAGCSAANVYNHFENKSDLLVEILRTASDEQFTATRNAIRRAGKDPAEQWRAAVVAHALYTAQRPRECLVANTELRYLGEIDRKRVVGSRDAQEQQFVDIAERAVEQGLFHVDRVHQAVTAVLLMCAGIPVWFRPDGPRTATQVADDYGQYALNLVGYRTPLNPLTRA</sequence>
<evidence type="ECO:0000256" key="1">
    <source>
        <dbReference type="ARBA" id="ARBA00023125"/>
    </source>
</evidence>
<protein>
    <submittedName>
        <fullName evidence="4">Putative TetR family transcriptional regulator</fullName>
    </submittedName>
</protein>
<dbReference type="GO" id="GO:0003700">
    <property type="term" value="F:DNA-binding transcription factor activity"/>
    <property type="evidence" value="ECO:0007669"/>
    <property type="project" value="TreeGrafter"/>
</dbReference>
<dbReference type="PANTHER" id="PTHR30055">
    <property type="entry name" value="HTH-TYPE TRANSCRIPTIONAL REGULATOR RUTR"/>
    <property type="match status" value="1"/>
</dbReference>
<evidence type="ECO:0000259" key="3">
    <source>
        <dbReference type="PROSITE" id="PS50977"/>
    </source>
</evidence>
<dbReference type="eggNOG" id="COG1309">
    <property type="taxonomic scope" value="Bacteria"/>
</dbReference>
<dbReference type="InterPro" id="IPR001647">
    <property type="entry name" value="HTH_TetR"/>
</dbReference>
<dbReference type="SUPFAM" id="SSF48498">
    <property type="entry name" value="Tetracyclin repressor-like, C-terminal domain"/>
    <property type="match status" value="1"/>
</dbReference>
<feature type="DNA-binding region" description="H-T-H motif" evidence="2">
    <location>
        <begin position="35"/>
        <end position="54"/>
    </location>
</feature>
<evidence type="ECO:0000313" key="4">
    <source>
        <dbReference type="EMBL" id="GAA13740.1"/>
    </source>
</evidence>
<dbReference type="InterPro" id="IPR050109">
    <property type="entry name" value="HTH-type_TetR-like_transc_reg"/>
</dbReference>
<dbReference type="Gene3D" id="1.10.357.10">
    <property type="entry name" value="Tetracycline Repressor, domain 2"/>
    <property type="match status" value="1"/>
</dbReference>
<dbReference type="Pfam" id="PF17932">
    <property type="entry name" value="TetR_C_24"/>
    <property type="match status" value="1"/>
</dbReference>
<evidence type="ECO:0000313" key="5">
    <source>
        <dbReference type="Proteomes" id="UP000003558"/>
    </source>
</evidence>
<gene>
    <name evidence="4" type="ORF">GOALK_092_00040</name>
</gene>
<dbReference type="GO" id="GO:0000976">
    <property type="term" value="F:transcription cis-regulatory region binding"/>
    <property type="evidence" value="ECO:0007669"/>
    <property type="project" value="TreeGrafter"/>
</dbReference>
<evidence type="ECO:0000256" key="2">
    <source>
        <dbReference type="PROSITE-ProRule" id="PRU00335"/>
    </source>
</evidence>
<dbReference type="STRING" id="1027371.GOALK_092_00040"/>
<dbReference type="PROSITE" id="PS50977">
    <property type="entry name" value="HTH_TETR_2"/>
    <property type="match status" value="1"/>
</dbReference>
<proteinExistence type="predicted"/>
<name>F9VYQ1_9ACTN</name>
<dbReference type="InterPro" id="IPR036271">
    <property type="entry name" value="Tet_transcr_reg_TetR-rel_C_sf"/>
</dbReference>
<dbReference type="Proteomes" id="UP000003558">
    <property type="component" value="Unassembled WGS sequence"/>
</dbReference>
<dbReference type="EMBL" id="BACI01000092">
    <property type="protein sequence ID" value="GAA13740.1"/>
    <property type="molecule type" value="Genomic_DNA"/>
</dbReference>
<feature type="domain" description="HTH tetR-type" evidence="3">
    <location>
        <begin position="12"/>
        <end position="72"/>
    </location>
</feature>